<dbReference type="InterPro" id="IPR018391">
    <property type="entry name" value="PQQ_b-propeller_rpt"/>
</dbReference>
<dbReference type="PROSITE" id="PS51257">
    <property type="entry name" value="PROKAR_LIPOPROTEIN"/>
    <property type="match status" value="1"/>
</dbReference>
<proteinExistence type="predicted"/>
<keyword evidence="3" id="KW-1185">Reference proteome</keyword>
<dbReference type="EMBL" id="AOIQ01000021">
    <property type="protein sequence ID" value="ELZ08373.1"/>
    <property type="molecule type" value="Genomic_DNA"/>
</dbReference>
<dbReference type="Proteomes" id="UP000011560">
    <property type="component" value="Unassembled WGS sequence"/>
</dbReference>
<accession>M0BDJ1</accession>
<protein>
    <recommendedName>
        <fullName evidence="1">Pyrrolo-quinoline quinone repeat domain-containing protein</fullName>
    </recommendedName>
</protein>
<dbReference type="InterPro" id="IPR011047">
    <property type="entry name" value="Quinoprotein_ADH-like_sf"/>
</dbReference>
<dbReference type="InterPro" id="IPR015943">
    <property type="entry name" value="WD40/YVTN_repeat-like_dom_sf"/>
</dbReference>
<dbReference type="OrthoDB" id="145878at2157"/>
<sequence length="366" mass="39679">MIERSRRAVLTAIGSSMIAGCSMSDRESIDVTELQPGWTADLDAQSPKAAPRVLDGSVYVDNGFDFIEIPLERPGNRRKLLDTFLGSPAVRDVTANPAVDETAGRLLVPTELANTGTLYSIDPETGIEWETKLPGGSGFAPIVDGDEIAIQTDEAVSLLDREIGEILWSKSIRTAGLSGHERHADLSPALIEDRVLVPTKDGLQCFSREDGSELWNSLDRAVTERPAVDGDRAYVPVSRHGVKALDLETGRVDWETDPFESWTTPVVGDDRVYVAAVRDMYAFERTSGDLVWHTDGGDFGGAVYTDPTLVDDRIVVGSSGYAVLILDREGTLRARSTGTNTKFAHAVTDDGIVAAERTAVSRYDLP</sequence>
<dbReference type="STRING" id="1227490.C479_13578"/>
<gene>
    <name evidence="2" type="ORF">C479_13578</name>
</gene>
<dbReference type="SUPFAM" id="SSF50998">
    <property type="entry name" value="Quinoprotein alcohol dehydrogenase-like"/>
    <property type="match status" value="1"/>
</dbReference>
<dbReference type="Pfam" id="PF13360">
    <property type="entry name" value="PQQ_2"/>
    <property type="match status" value="1"/>
</dbReference>
<dbReference type="PANTHER" id="PTHR34512">
    <property type="entry name" value="CELL SURFACE PROTEIN"/>
    <property type="match status" value="1"/>
</dbReference>
<evidence type="ECO:0000259" key="1">
    <source>
        <dbReference type="Pfam" id="PF13360"/>
    </source>
</evidence>
<dbReference type="InterPro" id="IPR002372">
    <property type="entry name" value="PQQ_rpt_dom"/>
</dbReference>
<dbReference type="SMART" id="SM00564">
    <property type="entry name" value="PQQ"/>
    <property type="match status" value="5"/>
</dbReference>
<reference evidence="2 3" key="1">
    <citation type="journal article" date="2014" name="PLoS Genet.">
        <title>Phylogenetically driven sequencing of extremely halophilic archaea reveals strategies for static and dynamic osmo-response.</title>
        <authorList>
            <person name="Becker E.A."/>
            <person name="Seitzer P.M."/>
            <person name="Tritt A."/>
            <person name="Larsen D."/>
            <person name="Krusor M."/>
            <person name="Yao A.I."/>
            <person name="Wu D."/>
            <person name="Madern D."/>
            <person name="Eisen J.A."/>
            <person name="Darling A.E."/>
            <person name="Facciotti M.T."/>
        </authorList>
    </citation>
    <scope>NUCLEOTIDE SEQUENCE [LARGE SCALE GENOMIC DNA]</scope>
    <source>
        <strain evidence="2 3">JCM 14624</strain>
    </source>
</reference>
<comment type="caution">
    <text evidence="2">The sequence shown here is derived from an EMBL/GenBank/DDBJ whole genome shotgun (WGS) entry which is preliminary data.</text>
</comment>
<evidence type="ECO:0000313" key="3">
    <source>
        <dbReference type="Proteomes" id="UP000011560"/>
    </source>
</evidence>
<evidence type="ECO:0000313" key="2">
    <source>
        <dbReference type="EMBL" id="ELZ08373.1"/>
    </source>
</evidence>
<name>M0BDJ1_9EURY</name>
<dbReference type="Gene3D" id="2.130.10.10">
    <property type="entry name" value="YVTN repeat-like/Quinoprotein amine dehydrogenase"/>
    <property type="match status" value="1"/>
</dbReference>
<feature type="domain" description="Pyrrolo-quinoline quinone repeat" evidence="1">
    <location>
        <begin position="203"/>
        <end position="336"/>
    </location>
</feature>
<dbReference type="RefSeq" id="WP_007703608.1">
    <property type="nucleotide sequence ID" value="NZ_AOIQ01000021.1"/>
</dbReference>
<dbReference type="AlphaFoldDB" id="M0BDJ1"/>
<organism evidence="2 3">
    <name type="scientific">Halovivax asiaticus JCM 14624</name>
    <dbReference type="NCBI Taxonomy" id="1227490"/>
    <lineage>
        <taxon>Archaea</taxon>
        <taxon>Methanobacteriati</taxon>
        <taxon>Methanobacteriota</taxon>
        <taxon>Stenosarchaea group</taxon>
        <taxon>Halobacteria</taxon>
        <taxon>Halobacteriales</taxon>
        <taxon>Natrialbaceae</taxon>
        <taxon>Halovivax</taxon>
    </lineage>
</organism>
<dbReference type="PANTHER" id="PTHR34512:SF30">
    <property type="entry name" value="OUTER MEMBRANE PROTEIN ASSEMBLY FACTOR BAMB"/>
    <property type="match status" value="1"/>
</dbReference>